<sequence length="2840" mass="310476">MELSPPDAPPHVALSVHPNEPFRAELFGADHLADLARSLARATRATGTHGSRPLLRRLRDNGAVLRQARDAAAATARTEPLMPDAEWLLDNFFVIEDVLREVKTDLPRGYADELPVAGGGAWAGLPRVYGLAVALVSHTDSHIDDAQVLRFVRAYQEVTPLTTGELWAVPTMLRLALLENLRRLAGQMLTTRSERERAVAWVRRAATGRVPPLPADPSDAFLVGWHQAVRDLGETPAIVWDVAGDLTEVLRREHRRQAANQVSVGNCVTSLRLLNAVDWSAFFERTSLVEDALRTEPTGVYLRQELATRDRYRRAVEQLAKAAKRNEVEVARRAVARAAAGTTPRERHVGYHLVAEGRAALARELGCRFPFRDRWRTALTDYPHTVYFGGLALVTAALVALAVGLCAAAGAAPGLLVLVALAVFLPAGEVAVAVVNALVCRVLPPRVLPKLDFAAGVPGDWRTVVVIPGMLTRPESVTALCERLELHYLANPDPQFRFALLTDWADAPSETAPDDEALVKAAADEIRRLNGRHARNGPDKFFLFHRKRLFNPSEGVWMGWERKRGKLDEFNRLLRGAADTSYTVRTGDAAALEAKFVLTLDADTVLPRDAARRLVATLAHPLNRPVLSTDGRRVVAGYGVLQPRVSFLYKTGLRSRFARVFAGSAGIDPYSSASSDVYQDLFGWGTFTGKGLYDVDAFHASAGRAFPDSTVLSHDLIESNFARCGLVTDVEVFDDFPAKYHAYAKREHRWVRGDWQLLPWLGRTVPTPAGREPNVVTALGRWKVLDNLRRSLVPAGVVLLLALGWTVLPAPAWAWALAALGVLAAPLVLQLLEILTGVVTSGTPRAVLRGARQSLPASIGQVVLTAAFLPNQARLALDAIGRTLYRLVVSHRLMLEWETAAAAEARLGTGLRQFFQSMWPAVALAAVLGGLLAWVNPGALPAAAPWVLAWLLSPVVAWWVSRPLSVAEAPLTESDTAELRRTTRKTWRFFETFVTAEDNWLPPDNYQEDPKGVVAHRTSPTNKGLLFLSTLSAHDLGYIPLTGLVERVGRTLDTLDRMERYRGHFLNWYETTTLRALPPEYVSTVDSGNFLGCLLALKNGLLAKVDEPVPSPAAPGGLRDTLALAQESLPANTTDALRAHFASTPADLIGWADWLERAAKLAAELPVLTGDGAFWTRTLGEQVRGLRDELEVVCPWLPELRAVPPADRAAGPFTELNAPASVGHWAQRVPALRGELAGRPGTDALVAALERSAAGRLVAQLNGMARRANLFADAMDFRFLFNESRDLFSIGFNVSQDRLDSGHYDLLASEAALTSLLAVARGVVPRKHWFQLGRLATSAAGLPGLLSWGGTMFEYLMPRLLLDPPRGTMLDVAYKATVARQIEYGRETRVPWGVSESGFSVLSAEGDYQYQSFGVPGLGLKRGLGKDLVVAPYATLLATMIDAPAAVANFAALRAAGGEGAYGFYEAIDFTPDRLNKGERCRVVRSYMAHHQGMAMCAIANRLLNDAHCRRLDAEPAVRAVELLLQERVPLDAPEVRPPDVDFEGATPADAPAEMSRRLTTADTPAPRSHLLSNGNYTVMVTNAGSGYSKYQNLAMTRWRVDPTRDRHGTFLYVRVPATGKQWSAGHQPLGVRADEYEVVFSADKAEFRRRDGAIETRVEVAVAPDQDAEVRRVTVTNHDLRPQVVEVTSYLEIVLNDQRADVAHPAFGKLFLETEWVPQYDALLCRRRPRAANQKPMFAVHVASGDESVSRPTEHETDRAKFLGRRRTPSNPEALTGRLSGTVGPVLDPVFALRKTVRLPAGGSATLAFVTAVSQTREAALGLADHYHVPSAVDRAFDLAWARSRVELRHLGISPAESHVFQRLAGHVLFPPAALRASIAVRDNRQGQPGLWRFGISGDLPILAVCVSDGDGLPLARQALKAHAFWRGRGFTVDLVLLADRPASYREELYQDLAALVRSSDSRDVIDKPGGVFVRKVQPGSEDRTLLLAAARVVLYGDHGTLADQTDVVARGRRLPADLVPTRPGEPEVADRPRIAGLTFFNGTGGFTPDAREYVVTGTPPAPWANVIANPAVGCLATDSGAGYTWAGNSQANRLTPWTNDPVSDPPAEVVYLRDEETGHFWTPTPRPKGGPADVRHGPGYTSYSADRDGLATELTVFVPVADPVKVLRLRVTNRSGRPRRLSAAFLAEWVLGTTRDETAPFIVTEIDAGSGALLARCAFNNDFGAAVAFADTNLRPRTVSGDRGEFLGRNRGPANPAAMRRVGLSDHTGAALDPCGALMGRFDLQTGAAVEVVFVLGQAPDAQTAVRLATQYRDPARADAALREVVAAWDRRLSVVRVRTPEPALDALVNRWLPYQVLSCRVWGRSALYQSGGAYGFRDQLQDVMALLYAEPGEARAQILRAAARQFPEGDVQHWWHPPSGRGVRTRFSDDFLWLPYAVARYVTVTGDAKILEEEVPYLRGPALKPEEQEEYFQPDVTDQPQTLYDHCRRAFAHGWKLGSHGLPLMGCGDWNDGMNLVGVGGKGESVWVAWFQVLVRTAFAAVAESRDDAETAKSLRAEVEQLLTAIEAHAWDGEWYLRAWFDDGTPIGSRASEECRIDSLPQTWAVISGAGDPARSRQAVEAAVKYLVDRDARLVKLFEPPFDKGPLHPGYIKGYVPGTRENGGQYTHAAIWLVQALAGLGRGGEALAVWNMLNPLSHAETPDGVARYKVEPYVVAADVYGLPPHVGRGGWTWYTGSAAWLYRAALETLLGFTKRGHDLSFDPRIPAGWTGFEVEYRHGSTLYHCRIENPRGVESGVAETWLDGNRLPKNTIPLNDDGREHTVRVILGNGNEDPGKI</sequence>
<dbReference type="InterPro" id="IPR012341">
    <property type="entry name" value="6hp_glycosidase-like_sf"/>
</dbReference>
<evidence type="ECO:0000256" key="1">
    <source>
        <dbReference type="ARBA" id="ARBA00022676"/>
    </source>
</evidence>
<dbReference type="Pfam" id="PF10091">
    <property type="entry name" value="Glycoamylase"/>
    <property type="match status" value="1"/>
</dbReference>
<feature type="transmembrane region" description="Helical" evidence="4">
    <location>
        <begin position="416"/>
        <end position="440"/>
    </location>
</feature>
<accession>A0A6M5Z5I4</accession>
<dbReference type="KEGG" id="ftj:FTUN_8153"/>
<keyword evidence="4" id="KW-1133">Transmembrane helix</keyword>
<dbReference type="PANTHER" id="PTHR37469">
    <property type="entry name" value="CELLOBIONIC ACID PHOSPHORYLASE-RELATED"/>
    <property type="match status" value="1"/>
</dbReference>
<dbReference type="GO" id="GO:0005975">
    <property type="term" value="P:carbohydrate metabolic process"/>
    <property type="evidence" value="ECO:0007669"/>
    <property type="project" value="InterPro"/>
</dbReference>
<dbReference type="SMART" id="SM01068">
    <property type="entry name" value="CBM_X"/>
    <property type="match status" value="2"/>
</dbReference>
<keyword evidence="1" id="KW-0328">Glycosyltransferase</keyword>
<evidence type="ECO:0000259" key="5">
    <source>
        <dbReference type="Pfam" id="PF06165"/>
    </source>
</evidence>
<dbReference type="InterPro" id="IPR052047">
    <property type="entry name" value="GH94_Enzymes"/>
</dbReference>
<keyword evidence="2 8" id="KW-0808">Transferase</keyword>
<dbReference type="InterPro" id="IPR008928">
    <property type="entry name" value="6-hairpin_glycosidase_sf"/>
</dbReference>
<dbReference type="SUPFAM" id="SSF74650">
    <property type="entry name" value="Galactose mutarotase-like"/>
    <property type="match status" value="2"/>
</dbReference>
<feature type="transmembrane region" description="Helical" evidence="4">
    <location>
        <begin position="386"/>
        <end position="410"/>
    </location>
</feature>
<dbReference type="Proteomes" id="UP000503447">
    <property type="component" value="Chromosome"/>
</dbReference>
<feature type="domain" description="Glycosyl hydrolase 94 supersandwich" evidence="5">
    <location>
        <begin position="2053"/>
        <end position="2317"/>
    </location>
</feature>
<keyword evidence="4" id="KW-0812">Transmembrane</keyword>
<feature type="domain" description="Glycosyl hydrolase 94 supersandwich" evidence="5">
    <location>
        <begin position="1557"/>
        <end position="1829"/>
    </location>
</feature>
<dbReference type="GO" id="GO:0016757">
    <property type="term" value="F:glycosyltransferase activity"/>
    <property type="evidence" value="ECO:0007669"/>
    <property type="project" value="UniProtKB-KW"/>
</dbReference>
<evidence type="ECO:0000259" key="6">
    <source>
        <dbReference type="Pfam" id="PF10091"/>
    </source>
</evidence>
<dbReference type="InterPro" id="IPR037018">
    <property type="entry name" value="GH65_N"/>
</dbReference>
<dbReference type="CDD" id="cd11753">
    <property type="entry name" value="GH94N_ChvB_NdvB_2_like"/>
    <property type="match status" value="1"/>
</dbReference>
<feature type="region of interest" description="Disordered" evidence="3">
    <location>
        <begin position="1535"/>
        <end position="1554"/>
    </location>
</feature>
<dbReference type="SUPFAM" id="SSF48208">
    <property type="entry name" value="Six-hairpin glycosidases"/>
    <property type="match status" value="1"/>
</dbReference>
<dbReference type="RefSeq" id="WP_171475253.1">
    <property type="nucleotide sequence ID" value="NZ_CP053452.2"/>
</dbReference>
<dbReference type="CDD" id="cd11756">
    <property type="entry name" value="GH94N_ChvB_NdvB_1_like"/>
    <property type="match status" value="1"/>
</dbReference>
<reference evidence="9" key="1">
    <citation type="submission" date="2020-05" db="EMBL/GenBank/DDBJ databases">
        <title>Frigoriglobus tundricola gen. nov., sp. nov., a psychrotolerant cellulolytic planctomycete of the family Gemmataceae with two divergent copies of 16S rRNA gene.</title>
        <authorList>
            <person name="Kulichevskaya I.S."/>
            <person name="Ivanova A.A."/>
            <person name="Naumoff D.G."/>
            <person name="Beletsky A.V."/>
            <person name="Rijpstra W.I.C."/>
            <person name="Sinninghe Damste J.S."/>
            <person name="Mardanov A.V."/>
            <person name="Ravin N.V."/>
            <person name="Dedysh S.N."/>
        </authorList>
    </citation>
    <scope>NUCLEOTIDE SEQUENCE [LARGE SCALE GENOMIC DNA]</scope>
    <source>
        <strain evidence="9">PL17</strain>
    </source>
</reference>
<dbReference type="InterPro" id="IPR037820">
    <property type="entry name" value="GH94N_NdvB"/>
</dbReference>
<keyword evidence="9" id="KW-1185">Reference proteome</keyword>
<evidence type="ECO:0000256" key="3">
    <source>
        <dbReference type="SAM" id="MobiDB-lite"/>
    </source>
</evidence>
<dbReference type="InterPro" id="IPR019282">
    <property type="entry name" value="Glycoamylase-like_cons_dom"/>
</dbReference>
<dbReference type="EMBL" id="CP053452">
    <property type="protein sequence ID" value="QJX00523.1"/>
    <property type="molecule type" value="Genomic_DNA"/>
</dbReference>
<evidence type="ECO:0000256" key="4">
    <source>
        <dbReference type="SAM" id="Phobius"/>
    </source>
</evidence>
<dbReference type="PANTHER" id="PTHR37469:SF2">
    <property type="entry name" value="CELLOBIONIC ACID PHOSPHORYLASE"/>
    <property type="match status" value="1"/>
</dbReference>
<dbReference type="Gene3D" id="2.60.420.10">
    <property type="entry name" value="Maltose phosphorylase, domain 3"/>
    <property type="match status" value="1"/>
</dbReference>
<dbReference type="GO" id="GO:0030246">
    <property type="term" value="F:carbohydrate binding"/>
    <property type="evidence" value="ECO:0007669"/>
    <property type="project" value="InterPro"/>
</dbReference>
<name>A0A6M5Z5I4_9BACT</name>
<dbReference type="InterPro" id="IPR010383">
    <property type="entry name" value="Glyco_hydrolase_94_b-supersand"/>
</dbReference>
<dbReference type="InterPro" id="IPR011013">
    <property type="entry name" value="Gal_mutarotase_sf_dom"/>
</dbReference>
<dbReference type="Pfam" id="PF17167">
    <property type="entry name" value="Glyco_hydro_94"/>
    <property type="match status" value="1"/>
</dbReference>
<organism evidence="8 9">
    <name type="scientific">Frigoriglobus tundricola</name>
    <dbReference type="NCBI Taxonomy" id="2774151"/>
    <lineage>
        <taxon>Bacteria</taxon>
        <taxon>Pseudomonadati</taxon>
        <taxon>Planctomycetota</taxon>
        <taxon>Planctomycetia</taxon>
        <taxon>Gemmatales</taxon>
        <taxon>Gemmataceae</taxon>
        <taxon>Frigoriglobus</taxon>
    </lineage>
</organism>
<feature type="domain" description="Glycoamylase-like" evidence="6">
    <location>
        <begin position="1303"/>
        <end position="1502"/>
    </location>
</feature>
<dbReference type="Gene3D" id="1.50.10.140">
    <property type="match status" value="2"/>
</dbReference>
<keyword evidence="4" id="KW-0472">Membrane</keyword>
<dbReference type="Pfam" id="PF06165">
    <property type="entry name" value="GH94_b-supersand"/>
    <property type="match status" value="2"/>
</dbReference>
<evidence type="ECO:0000313" key="8">
    <source>
        <dbReference type="EMBL" id="QJX00523.1"/>
    </source>
</evidence>
<feature type="domain" description="Glycosyl hydrolase 94 catalytic" evidence="7">
    <location>
        <begin position="2331"/>
        <end position="2754"/>
    </location>
</feature>
<dbReference type="InterPro" id="IPR033432">
    <property type="entry name" value="GH94_catalytic"/>
</dbReference>
<gene>
    <name evidence="8" type="ORF">FTUN_8153</name>
</gene>
<dbReference type="Gene3D" id="1.50.10.10">
    <property type="match status" value="1"/>
</dbReference>
<evidence type="ECO:0000313" key="9">
    <source>
        <dbReference type="Proteomes" id="UP000503447"/>
    </source>
</evidence>
<proteinExistence type="predicted"/>
<protein>
    <submittedName>
        <fullName evidence="8">Glycosyltransferase (Phosphorylase) and cyclic beta-1,2-glucan synthetase</fullName>
    </submittedName>
</protein>
<evidence type="ECO:0000259" key="7">
    <source>
        <dbReference type="Pfam" id="PF17167"/>
    </source>
</evidence>
<evidence type="ECO:0000256" key="2">
    <source>
        <dbReference type="ARBA" id="ARBA00022679"/>
    </source>
</evidence>
<dbReference type="InterPro" id="IPR037824">
    <property type="entry name" value="GH94N_2_NdvB"/>
</dbReference>
<dbReference type="Gene3D" id="2.70.98.40">
    <property type="entry name" value="Glycoside hydrolase, family 65, N-terminal domain"/>
    <property type="match status" value="2"/>
</dbReference>